<proteinExistence type="predicted"/>
<evidence type="ECO:0000313" key="2">
    <source>
        <dbReference type="Proteomes" id="UP000095081"/>
    </source>
</evidence>
<sequence>MANKGWSPNPAVNENIRLAKALLRDPGLMSALDRHGSTGALDGLIDRTSLNAVINGTNYFQFKTDKELFGEMLEHYNQLKGRFGRDLTVSDLRKLAGQSLTGDSPKDHLIQLAQEMFKRTNALNLASSGNRITQAMLRYLSR</sequence>
<protein>
    <submittedName>
        <fullName evidence="1">Uncharacterized protein</fullName>
    </submittedName>
</protein>
<reference evidence="1 2" key="1">
    <citation type="submission" date="2016-06" db="EMBL/GenBank/DDBJ databases">
        <title>Draft genome sequence of Pseudomonas sp. S1E40, a novel strain antagonistic activity to fungal plant pathogen.</title>
        <authorList>
            <person name="Tambong J.T."/>
            <person name="Tchagang C."/>
            <person name="Xu R."/>
        </authorList>
    </citation>
    <scope>NUCLEOTIDE SEQUENCE [LARGE SCALE GENOMIC DNA]</scope>
    <source>
        <strain evidence="1 2">S1E40</strain>
    </source>
</reference>
<dbReference type="Proteomes" id="UP000095081">
    <property type="component" value="Unassembled WGS sequence"/>
</dbReference>
<evidence type="ECO:0000313" key="1">
    <source>
        <dbReference type="EMBL" id="OCW23214.1"/>
    </source>
</evidence>
<name>A0ABX2YY51_9PSED</name>
<dbReference type="EMBL" id="MAUE01000033">
    <property type="protein sequence ID" value="OCW23214.1"/>
    <property type="molecule type" value="Genomic_DNA"/>
</dbReference>
<accession>A0ABX2YY51</accession>
<comment type="caution">
    <text evidence="1">The sequence shown here is derived from an EMBL/GenBank/DDBJ whole genome shotgun (WGS) entry which is preliminary data.</text>
</comment>
<keyword evidence="2" id="KW-1185">Reference proteome</keyword>
<gene>
    <name evidence="1" type="ORF">BBG20_22275</name>
</gene>
<organism evidence="1 2">
    <name type="scientific">Pseudomonas aylmerensis</name>
    <dbReference type="NCBI Taxonomy" id="1869229"/>
    <lineage>
        <taxon>Bacteria</taxon>
        <taxon>Pseudomonadati</taxon>
        <taxon>Pseudomonadota</taxon>
        <taxon>Gammaproteobacteria</taxon>
        <taxon>Pseudomonadales</taxon>
        <taxon>Pseudomonadaceae</taxon>
        <taxon>Pseudomonas</taxon>
    </lineage>
</organism>